<dbReference type="PRINTS" id="PR00953">
    <property type="entry name" value="TYPE3IMRPROT"/>
</dbReference>
<evidence type="ECO:0000256" key="4">
    <source>
        <dbReference type="ARBA" id="ARBA00022692"/>
    </source>
</evidence>
<keyword evidence="8" id="KW-0282">Flagellum</keyword>
<feature type="transmembrane region" description="Helical" evidence="7">
    <location>
        <begin position="32"/>
        <end position="53"/>
    </location>
</feature>
<feature type="transmembrane region" description="Helical" evidence="7">
    <location>
        <begin position="155"/>
        <end position="174"/>
    </location>
</feature>
<name>A0AAW8GDW5_9GAMM</name>
<evidence type="ECO:0000256" key="7">
    <source>
        <dbReference type="SAM" id="Phobius"/>
    </source>
</evidence>
<accession>A0AAW8GDW5</accession>
<keyword evidence="3" id="KW-1003">Cell membrane</keyword>
<dbReference type="Pfam" id="PF01311">
    <property type="entry name" value="Bac_export_1"/>
    <property type="match status" value="1"/>
</dbReference>
<dbReference type="EMBL" id="JAUTBB010000001">
    <property type="protein sequence ID" value="MDQ1120681.1"/>
    <property type="molecule type" value="Genomic_DNA"/>
</dbReference>
<keyword evidence="8" id="KW-0969">Cilium</keyword>
<dbReference type="PANTHER" id="PTHR30065">
    <property type="entry name" value="FLAGELLAR BIOSYNTHETIC PROTEIN FLIR"/>
    <property type="match status" value="1"/>
</dbReference>
<keyword evidence="6 7" id="KW-0472">Membrane</keyword>
<keyword evidence="4 7" id="KW-0812">Transmembrane</keyword>
<dbReference type="AlphaFoldDB" id="A0AAW8GDW5"/>
<dbReference type="GO" id="GO:0005886">
    <property type="term" value="C:plasma membrane"/>
    <property type="evidence" value="ECO:0007669"/>
    <property type="project" value="UniProtKB-SubCell"/>
</dbReference>
<reference evidence="8" key="1">
    <citation type="submission" date="2023-07" db="EMBL/GenBank/DDBJ databases">
        <title>Functional and genomic diversity of the sorghum phyllosphere microbiome.</title>
        <authorList>
            <person name="Shade A."/>
        </authorList>
    </citation>
    <scope>NUCLEOTIDE SEQUENCE</scope>
    <source>
        <strain evidence="8">SORGH_AS_0908</strain>
    </source>
</reference>
<feature type="transmembrane region" description="Helical" evidence="7">
    <location>
        <begin position="209"/>
        <end position="231"/>
    </location>
</feature>
<dbReference type="InterPro" id="IPR002010">
    <property type="entry name" value="T3SS_IM_R"/>
</dbReference>
<dbReference type="GO" id="GO:0006605">
    <property type="term" value="P:protein targeting"/>
    <property type="evidence" value="ECO:0007669"/>
    <property type="project" value="InterPro"/>
</dbReference>
<feature type="transmembrane region" description="Helical" evidence="7">
    <location>
        <begin position="123"/>
        <end position="143"/>
    </location>
</feature>
<protein>
    <submittedName>
        <fullName evidence="8">Flagellar biosynthetic protein FliR</fullName>
    </submittedName>
</protein>
<comment type="subcellular location">
    <subcellularLocation>
        <location evidence="1">Cell membrane</location>
        <topology evidence="1">Multi-pass membrane protein</topology>
    </subcellularLocation>
</comment>
<dbReference type="Proteomes" id="UP001234354">
    <property type="component" value="Unassembled WGS sequence"/>
</dbReference>
<evidence type="ECO:0000256" key="5">
    <source>
        <dbReference type="ARBA" id="ARBA00022989"/>
    </source>
</evidence>
<evidence type="ECO:0000256" key="6">
    <source>
        <dbReference type="ARBA" id="ARBA00023136"/>
    </source>
</evidence>
<evidence type="ECO:0000313" key="9">
    <source>
        <dbReference type="Proteomes" id="UP001234354"/>
    </source>
</evidence>
<gene>
    <name evidence="8" type="ORF">QE383_002989</name>
</gene>
<keyword evidence="8" id="KW-0966">Cell projection</keyword>
<evidence type="ECO:0000256" key="1">
    <source>
        <dbReference type="ARBA" id="ARBA00004651"/>
    </source>
</evidence>
<feature type="transmembrane region" description="Helical" evidence="7">
    <location>
        <begin position="65"/>
        <end position="88"/>
    </location>
</feature>
<comment type="similarity">
    <text evidence="2">Belongs to the FliR/MopE/SpaR family.</text>
</comment>
<dbReference type="PANTHER" id="PTHR30065:SF1">
    <property type="entry name" value="SURFACE PRESENTATION OF ANTIGENS PROTEIN SPAR"/>
    <property type="match status" value="1"/>
</dbReference>
<organism evidence="8 9">
    <name type="scientific">Pseudoxanthomonas winnipegensis</name>
    <dbReference type="NCBI Taxonomy" id="2480810"/>
    <lineage>
        <taxon>Bacteria</taxon>
        <taxon>Pseudomonadati</taxon>
        <taxon>Pseudomonadota</taxon>
        <taxon>Gammaproteobacteria</taxon>
        <taxon>Lysobacterales</taxon>
        <taxon>Lysobacteraceae</taxon>
        <taxon>Pseudoxanthomonas</taxon>
    </lineage>
</organism>
<comment type="caution">
    <text evidence="8">The sequence shown here is derived from an EMBL/GenBank/DDBJ whole genome shotgun (WGS) entry which is preliminary data.</text>
</comment>
<evidence type="ECO:0000256" key="3">
    <source>
        <dbReference type="ARBA" id="ARBA00022475"/>
    </source>
</evidence>
<evidence type="ECO:0000313" key="8">
    <source>
        <dbReference type="EMBL" id="MDQ1120681.1"/>
    </source>
</evidence>
<keyword evidence="5 7" id="KW-1133">Transmembrane helix</keyword>
<feature type="transmembrane region" description="Helical" evidence="7">
    <location>
        <begin position="180"/>
        <end position="202"/>
    </location>
</feature>
<proteinExistence type="inferred from homology"/>
<evidence type="ECO:0000256" key="2">
    <source>
        <dbReference type="ARBA" id="ARBA00009772"/>
    </source>
</evidence>
<sequence>MVPLPIMAATFMLAMARYTPLLVLPGMTPLGWAPLVVRTVLLIALAWLTLIWLPEDGYWSPTKSMTMLLFAGVSELAIGAVFGLAFMLPTAGLHTGGWLIDLQAGLGAATLLNPSGDSASESLLGQVLLLGATVLFFTLNLHLQFFKVLVASTEVLPLGGAGIRANPAVFLQMLGTSFALGLVIVAPILIVLFCLDVAIAFASRSMPQANVYFIALPLKVAVAFALMAVTLRQLPAWIDTLYRGAISQLPKLLGAH</sequence>